<sequence>MSVLMVKYYLASTVALILLLHKVNGELYAGIINTANPIDACSTIRPPPYNSSKLNWFVVIRRGGCDFSVKVYTAQQAGYAAAIVYNNGGSNEITRMEGGPDFAVVQIPSIFVGEETGFALRESFFYATGYLNLFTNRNKREANINPEIQAFILNCLFLIFVTRATIVLARTFPSLWTFYCLPFVMIGVICILMLLGLAISGLHMMVQKHRDRNRLRRRVDSLPTKKFKKGRDDQIYDVCAVCLEDYEDNDKLRLLPCNHAFHARCIDPWILGQDKSTCPLCKQPINKKAEQTDCECNRTEEETEPNQYAASAITNHEDAEAALGATGTSESTPLMLYNLQPEPTLSDSPK</sequence>
<evidence type="ECO:0000256" key="11">
    <source>
        <dbReference type="SAM" id="SignalP"/>
    </source>
</evidence>
<evidence type="ECO:0000256" key="5">
    <source>
        <dbReference type="ARBA" id="ARBA00022833"/>
    </source>
</evidence>
<feature type="chain" id="PRO_5002797233" description="RING-type domain-containing protein" evidence="11">
    <location>
        <begin position="26"/>
        <end position="350"/>
    </location>
</feature>
<name>B3S5M9_TRIAD</name>
<dbReference type="SMART" id="SM00184">
    <property type="entry name" value="RING"/>
    <property type="match status" value="1"/>
</dbReference>
<proteinExistence type="predicted"/>
<dbReference type="Pfam" id="PF13639">
    <property type="entry name" value="zf-RING_2"/>
    <property type="match status" value="1"/>
</dbReference>
<reference evidence="13 14" key="1">
    <citation type="journal article" date="2008" name="Nature">
        <title>The Trichoplax genome and the nature of placozoans.</title>
        <authorList>
            <person name="Srivastava M."/>
            <person name="Begovic E."/>
            <person name="Chapman J."/>
            <person name="Putnam N.H."/>
            <person name="Hellsten U."/>
            <person name="Kawashima T."/>
            <person name="Kuo A."/>
            <person name="Mitros T."/>
            <person name="Salamov A."/>
            <person name="Carpenter M.L."/>
            <person name="Signorovitch A.Y."/>
            <person name="Moreno M.A."/>
            <person name="Kamm K."/>
            <person name="Grimwood J."/>
            <person name="Schmutz J."/>
            <person name="Shapiro H."/>
            <person name="Grigoriev I.V."/>
            <person name="Buss L.W."/>
            <person name="Schierwater B."/>
            <person name="Dellaporta S.L."/>
            <person name="Rokhsar D.S."/>
        </authorList>
    </citation>
    <scope>NUCLEOTIDE SEQUENCE [LARGE SCALE GENOMIC DNA]</scope>
    <source>
        <strain evidence="13 14">Grell-BS-1999</strain>
    </source>
</reference>
<feature type="domain" description="RING-type" evidence="12">
    <location>
        <begin position="239"/>
        <end position="282"/>
    </location>
</feature>
<dbReference type="PhylomeDB" id="B3S5M9"/>
<dbReference type="GO" id="GO:0008270">
    <property type="term" value="F:zinc ion binding"/>
    <property type="evidence" value="ECO:0007669"/>
    <property type="project" value="UniProtKB-KW"/>
</dbReference>
<accession>B3S5M9</accession>
<comment type="subcellular location">
    <subcellularLocation>
        <location evidence="1">Membrane</location>
    </subcellularLocation>
</comment>
<evidence type="ECO:0000313" key="13">
    <source>
        <dbReference type="EMBL" id="EDV21871.1"/>
    </source>
</evidence>
<keyword evidence="2 10" id="KW-0812">Transmembrane</keyword>
<dbReference type="Gene3D" id="3.50.30.30">
    <property type="match status" value="1"/>
</dbReference>
<dbReference type="OMA" id="IGCATHA"/>
<keyword evidence="14" id="KW-1185">Reference proteome</keyword>
<keyword evidence="7 10" id="KW-0472">Membrane</keyword>
<keyword evidence="11" id="KW-0732">Signal</keyword>
<dbReference type="FunFam" id="3.30.40.10:FF:000824">
    <property type="entry name" value="E3 ubiquitin-protein ligase RNF13"/>
    <property type="match status" value="1"/>
</dbReference>
<organism evidence="13 14">
    <name type="scientific">Trichoplax adhaerens</name>
    <name type="common">Trichoplax reptans</name>
    <dbReference type="NCBI Taxonomy" id="10228"/>
    <lineage>
        <taxon>Eukaryota</taxon>
        <taxon>Metazoa</taxon>
        <taxon>Placozoa</taxon>
        <taxon>Uniplacotomia</taxon>
        <taxon>Trichoplacea</taxon>
        <taxon>Trichoplacidae</taxon>
        <taxon>Trichoplax</taxon>
    </lineage>
</organism>
<dbReference type="CTD" id="6756720"/>
<evidence type="ECO:0000256" key="7">
    <source>
        <dbReference type="ARBA" id="ARBA00023136"/>
    </source>
</evidence>
<keyword evidence="6 10" id="KW-1133">Transmembrane helix</keyword>
<keyword evidence="5" id="KW-0862">Zinc</keyword>
<keyword evidence="3" id="KW-0479">Metal-binding</keyword>
<dbReference type="PANTHER" id="PTHR45931:SF20">
    <property type="entry name" value="RING-TYPE E3 UBIQUITIN TRANSFERASE"/>
    <property type="match status" value="1"/>
</dbReference>
<dbReference type="SUPFAM" id="SSF57850">
    <property type="entry name" value="RING/U-box"/>
    <property type="match status" value="1"/>
</dbReference>
<dbReference type="FunFam" id="3.50.30.30:FF:000026">
    <property type="entry name" value="E3 ubiquitin-protein ligase RNF13"/>
    <property type="match status" value="1"/>
</dbReference>
<feature type="region of interest" description="Disordered" evidence="9">
    <location>
        <begin position="312"/>
        <end position="333"/>
    </location>
</feature>
<dbReference type="eggNOG" id="KOG4628">
    <property type="taxonomic scope" value="Eukaryota"/>
</dbReference>
<dbReference type="AlphaFoldDB" id="B3S5M9"/>
<dbReference type="InterPro" id="IPR046450">
    <property type="entry name" value="PA_dom_sf"/>
</dbReference>
<dbReference type="PROSITE" id="PS50089">
    <property type="entry name" value="ZF_RING_2"/>
    <property type="match status" value="1"/>
</dbReference>
<dbReference type="GO" id="GO:0016020">
    <property type="term" value="C:membrane"/>
    <property type="evidence" value="ECO:0007669"/>
    <property type="project" value="UniProtKB-SubCell"/>
</dbReference>
<evidence type="ECO:0000256" key="3">
    <source>
        <dbReference type="ARBA" id="ARBA00022723"/>
    </source>
</evidence>
<dbReference type="InterPro" id="IPR001841">
    <property type="entry name" value="Znf_RING"/>
</dbReference>
<evidence type="ECO:0000256" key="4">
    <source>
        <dbReference type="ARBA" id="ARBA00022771"/>
    </source>
</evidence>
<dbReference type="Pfam" id="PF02225">
    <property type="entry name" value="PA"/>
    <property type="match status" value="1"/>
</dbReference>
<dbReference type="PANTHER" id="PTHR45931">
    <property type="entry name" value="SI:CH211-59O9.10"/>
    <property type="match status" value="1"/>
</dbReference>
<evidence type="ECO:0000256" key="9">
    <source>
        <dbReference type="SAM" id="MobiDB-lite"/>
    </source>
</evidence>
<keyword evidence="4 8" id="KW-0863">Zinc-finger</keyword>
<evidence type="ECO:0000313" key="14">
    <source>
        <dbReference type="Proteomes" id="UP000009022"/>
    </source>
</evidence>
<dbReference type="KEGG" id="tad:TRIADDRAFT_59522"/>
<evidence type="ECO:0000256" key="10">
    <source>
        <dbReference type="SAM" id="Phobius"/>
    </source>
</evidence>
<feature type="transmembrane region" description="Helical" evidence="10">
    <location>
        <begin position="176"/>
        <end position="206"/>
    </location>
</feature>
<evidence type="ECO:0000259" key="12">
    <source>
        <dbReference type="PROSITE" id="PS50089"/>
    </source>
</evidence>
<dbReference type="HOGENOM" id="CLU_793049_0_0_1"/>
<dbReference type="InterPro" id="IPR003137">
    <property type="entry name" value="PA_domain"/>
</dbReference>
<dbReference type="GO" id="GO:0006511">
    <property type="term" value="P:ubiquitin-dependent protein catabolic process"/>
    <property type="evidence" value="ECO:0000318"/>
    <property type="project" value="GO_Central"/>
</dbReference>
<gene>
    <name evidence="13" type="ORF">TRIADDRAFT_59522</name>
</gene>
<evidence type="ECO:0000256" key="6">
    <source>
        <dbReference type="ARBA" id="ARBA00022989"/>
    </source>
</evidence>
<dbReference type="GO" id="GO:0005737">
    <property type="term" value="C:cytoplasm"/>
    <property type="evidence" value="ECO:0000318"/>
    <property type="project" value="GO_Central"/>
</dbReference>
<dbReference type="InterPro" id="IPR051834">
    <property type="entry name" value="RING_finger_E3_ligase"/>
</dbReference>
<dbReference type="InterPro" id="IPR013083">
    <property type="entry name" value="Znf_RING/FYVE/PHD"/>
</dbReference>
<dbReference type="Proteomes" id="UP000009022">
    <property type="component" value="Unassembled WGS sequence"/>
</dbReference>
<dbReference type="SUPFAM" id="SSF52025">
    <property type="entry name" value="PA domain"/>
    <property type="match status" value="1"/>
</dbReference>
<dbReference type="RefSeq" id="XP_002115508.1">
    <property type="nucleotide sequence ID" value="XM_002115472.1"/>
</dbReference>
<evidence type="ECO:0000256" key="8">
    <source>
        <dbReference type="PROSITE-ProRule" id="PRU00175"/>
    </source>
</evidence>
<dbReference type="GO" id="GO:0061630">
    <property type="term" value="F:ubiquitin protein ligase activity"/>
    <property type="evidence" value="ECO:0000318"/>
    <property type="project" value="GO_Central"/>
</dbReference>
<feature type="signal peptide" evidence="11">
    <location>
        <begin position="1"/>
        <end position="25"/>
    </location>
</feature>
<protein>
    <recommendedName>
        <fullName evidence="12">RING-type domain-containing protein</fullName>
    </recommendedName>
</protein>
<dbReference type="OrthoDB" id="8062037at2759"/>
<dbReference type="EMBL" id="DS985251">
    <property type="protein sequence ID" value="EDV21871.1"/>
    <property type="molecule type" value="Genomic_DNA"/>
</dbReference>
<dbReference type="GeneID" id="6756720"/>
<feature type="transmembrane region" description="Helical" evidence="10">
    <location>
        <begin position="148"/>
        <end position="169"/>
    </location>
</feature>
<evidence type="ECO:0000256" key="2">
    <source>
        <dbReference type="ARBA" id="ARBA00022692"/>
    </source>
</evidence>
<dbReference type="Gene3D" id="3.30.40.10">
    <property type="entry name" value="Zinc/RING finger domain, C3HC4 (zinc finger)"/>
    <property type="match status" value="1"/>
</dbReference>
<evidence type="ECO:0000256" key="1">
    <source>
        <dbReference type="ARBA" id="ARBA00004370"/>
    </source>
</evidence>
<dbReference type="InParanoid" id="B3S5M9"/>